<dbReference type="Proteomes" id="UP001057402">
    <property type="component" value="Chromosome 7"/>
</dbReference>
<evidence type="ECO:0000313" key="2">
    <source>
        <dbReference type="Proteomes" id="UP001057402"/>
    </source>
</evidence>
<protein>
    <submittedName>
        <fullName evidence="1">Uncharacterized protein</fullName>
    </submittedName>
</protein>
<accession>A0ACB9NPM3</accession>
<evidence type="ECO:0000313" key="1">
    <source>
        <dbReference type="EMBL" id="KAI4338533.1"/>
    </source>
</evidence>
<reference evidence="2" key="1">
    <citation type="journal article" date="2023" name="Front. Plant Sci.">
        <title>Chromosomal-level genome assembly of Melastoma candidum provides insights into trichome evolution.</title>
        <authorList>
            <person name="Zhong Y."/>
            <person name="Wu W."/>
            <person name="Sun C."/>
            <person name="Zou P."/>
            <person name="Liu Y."/>
            <person name="Dai S."/>
            <person name="Zhou R."/>
        </authorList>
    </citation>
    <scope>NUCLEOTIDE SEQUENCE [LARGE SCALE GENOMIC DNA]</scope>
</reference>
<dbReference type="EMBL" id="CM042886">
    <property type="protein sequence ID" value="KAI4338533.1"/>
    <property type="molecule type" value="Genomic_DNA"/>
</dbReference>
<keyword evidence="2" id="KW-1185">Reference proteome</keyword>
<comment type="caution">
    <text evidence="1">The sequence shown here is derived from an EMBL/GenBank/DDBJ whole genome shotgun (WGS) entry which is preliminary data.</text>
</comment>
<sequence>MAFWWPVLVLAFAYALCRFLLMLIPPNVPSLDVDASDVMDDGNQTRENSFIYIPPRGRTQQGDRKVQCYEPATMKYLGYFPALTSQEVKERVTQARKAQKIWAKSSFKQRRQFLRILLKYIIEHQQLICEISSRDTGKTMVDASLGEIMTTCEKITWLLAEGERWLKPEYRSSGRSMFHKRSKVEFHPLGVIGAIVSWNYPFHNIFNPMLAAVFSGNSVVIKVSEYASWSGCFYFRIIQAALAAVGAPENLVDVITGFAETGEALVNAADKIIFVGSPGVGKMIMKNASETLIPVTLELGGKDAFIVCEDADVSQVAQIAVRAALQSSGQNCAGAERFYVHNDVYSDFVNQVTKIVKSVTAGPPLSGKYDMGAICMLEHSEKLQSLVNDALDKGAEMMARGTFGNLVEDAVDQFFPPTVIVNVNHSMKLMQEEAFGPIMPIMKFTTDEEVIKLANDSKYGLGCAVFSGSQKRAKEIASQIHCGVAAINDFASTYMCQSLPFGGVKHSGFGRFAGIEGLRACCLVKSVVEDRWWPYIRTKIPKPIQYPIADNGFEFQESLVEALYGLNIWDRLRALVNVLKFLSEQNFPSGIKRRTD</sequence>
<proteinExistence type="predicted"/>
<organism evidence="1 2">
    <name type="scientific">Melastoma candidum</name>
    <dbReference type="NCBI Taxonomy" id="119954"/>
    <lineage>
        <taxon>Eukaryota</taxon>
        <taxon>Viridiplantae</taxon>
        <taxon>Streptophyta</taxon>
        <taxon>Embryophyta</taxon>
        <taxon>Tracheophyta</taxon>
        <taxon>Spermatophyta</taxon>
        <taxon>Magnoliopsida</taxon>
        <taxon>eudicotyledons</taxon>
        <taxon>Gunneridae</taxon>
        <taxon>Pentapetalae</taxon>
        <taxon>rosids</taxon>
        <taxon>malvids</taxon>
        <taxon>Myrtales</taxon>
        <taxon>Melastomataceae</taxon>
        <taxon>Melastomatoideae</taxon>
        <taxon>Melastomateae</taxon>
        <taxon>Melastoma</taxon>
    </lineage>
</organism>
<gene>
    <name evidence="1" type="ORF">MLD38_023580</name>
</gene>
<name>A0ACB9NPM3_9MYRT</name>